<sequence length="211" mass="22871">MELATNFTYCVFDCFLESADLKPSIFVWNLQESPASSGQYILTTNNSIMVTCSNTLTYVYYLYVNRNSSDPQTVSTWASQSYSDASLIDDVCDPQTTFRGLKKRGVHVQFECAANGKACNSGDLCAATIGKMSPYQGPNINTAAITGGAAGATALASALAGLVYYLRKLKMRKIRDSTPTSPQGSTADLVPDVPHVFFEPAQTSQFPTRTH</sequence>
<keyword evidence="1" id="KW-1133">Transmembrane helix</keyword>
<proteinExistence type="predicted"/>
<evidence type="ECO:0000313" key="2">
    <source>
        <dbReference type="EMBL" id="KAK3091738.1"/>
    </source>
</evidence>
<dbReference type="Proteomes" id="UP001186944">
    <property type="component" value="Unassembled WGS sequence"/>
</dbReference>
<name>A0AA89BY02_PINIB</name>
<protein>
    <submittedName>
        <fullName evidence="2">Uncharacterized protein</fullName>
    </submittedName>
</protein>
<dbReference type="EMBL" id="VSWD01000010">
    <property type="protein sequence ID" value="KAK3091738.1"/>
    <property type="molecule type" value="Genomic_DNA"/>
</dbReference>
<gene>
    <name evidence="2" type="ORF">FSP39_022262</name>
</gene>
<organism evidence="2 3">
    <name type="scientific">Pinctada imbricata</name>
    <name type="common">Atlantic pearl-oyster</name>
    <name type="synonym">Pinctada martensii</name>
    <dbReference type="NCBI Taxonomy" id="66713"/>
    <lineage>
        <taxon>Eukaryota</taxon>
        <taxon>Metazoa</taxon>
        <taxon>Spiralia</taxon>
        <taxon>Lophotrochozoa</taxon>
        <taxon>Mollusca</taxon>
        <taxon>Bivalvia</taxon>
        <taxon>Autobranchia</taxon>
        <taxon>Pteriomorphia</taxon>
        <taxon>Pterioida</taxon>
        <taxon>Pterioidea</taxon>
        <taxon>Pteriidae</taxon>
        <taxon>Pinctada</taxon>
    </lineage>
</organism>
<evidence type="ECO:0000256" key="1">
    <source>
        <dbReference type="SAM" id="Phobius"/>
    </source>
</evidence>
<keyword evidence="1" id="KW-0472">Membrane</keyword>
<comment type="caution">
    <text evidence="2">The sequence shown here is derived from an EMBL/GenBank/DDBJ whole genome shotgun (WGS) entry which is preliminary data.</text>
</comment>
<accession>A0AA89BY02</accession>
<reference evidence="2" key="1">
    <citation type="submission" date="2019-08" db="EMBL/GenBank/DDBJ databases">
        <title>The improved chromosome-level genome for the pearl oyster Pinctada fucata martensii using PacBio sequencing and Hi-C.</title>
        <authorList>
            <person name="Zheng Z."/>
        </authorList>
    </citation>
    <scope>NUCLEOTIDE SEQUENCE</scope>
    <source>
        <strain evidence="2">ZZ-2019</strain>
        <tissue evidence="2">Adductor muscle</tissue>
    </source>
</reference>
<keyword evidence="3" id="KW-1185">Reference proteome</keyword>
<evidence type="ECO:0000313" key="3">
    <source>
        <dbReference type="Proteomes" id="UP001186944"/>
    </source>
</evidence>
<dbReference type="AlphaFoldDB" id="A0AA89BY02"/>
<keyword evidence="1" id="KW-0812">Transmembrane</keyword>
<feature type="transmembrane region" description="Helical" evidence="1">
    <location>
        <begin position="143"/>
        <end position="166"/>
    </location>
</feature>